<dbReference type="WBParaSite" id="Pan_g17378.t1">
    <property type="protein sequence ID" value="Pan_g17378.t1"/>
    <property type="gene ID" value="Pan_g17378"/>
</dbReference>
<proteinExistence type="predicted"/>
<feature type="compositionally biased region" description="Polar residues" evidence="4">
    <location>
        <begin position="29"/>
        <end position="38"/>
    </location>
</feature>
<dbReference type="PANTHER" id="PTHR10634">
    <property type="entry name" value="AN1-TYPE ZINC FINGER PROTEIN"/>
    <property type="match status" value="1"/>
</dbReference>
<keyword evidence="6" id="KW-1185">Reference proteome</keyword>
<evidence type="ECO:0000256" key="4">
    <source>
        <dbReference type="SAM" id="MobiDB-lite"/>
    </source>
</evidence>
<feature type="region of interest" description="Disordered" evidence="4">
    <location>
        <begin position="235"/>
        <end position="365"/>
    </location>
</feature>
<dbReference type="Gene3D" id="4.10.1110.10">
    <property type="entry name" value="AN1-like Zinc finger"/>
    <property type="match status" value="1"/>
</dbReference>
<feature type="region of interest" description="Disordered" evidence="4">
    <location>
        <begin position="488"/>
        <end position="523"/>
    </location>
</feature>
<dbReference type="SUPFAM" id="SSF54236">
    <property type="entry name" value="Ubiquitin-like"/>
    <property type="match status" value="1"/>
</dbReference>
<evidence type="ECO:0000256" key="1">
    <source>
        <dbReference type="ARBA" id="ARBA00022723"/>
    </source>
</evidence>
<keyword evidence="2" id="KW-0863">Zinc-finger</keyword>
<feature type="compositionally biased region" description="Low complexity" evidence="4">
    <location>
        <begin position="58"/>
        <end position="70"/>
    </location>
</feature>
<sequence length="523" mass="57306">MSDNDGDQRQSSKPSDRESKAADHATRLGKSSLTSPTKADNRAPSAGTEIRGDPLIYKPKATGSSSSTGPPAGPNPHFPVSASTPPQEDDAASKLGPSPAVAVISFTSISMSPGNAGKRIGRPGMNDRPQVEKLTITVESVLTASKPIVIFAPKTATIGFLKSAMRTKTKVRNYALYYESKELTPDDSTLESHGITTDVKLRLHIKAQSGTSDKEDINSLLRLSKSLHDLKTIIGAMPTGNTHSHITKYRPKTPRNEQCSAAVQKKQEEDKKSKEKMTKLREALAKRSGKSMPSEEEKKPKKKRRRKSRKEGGIAGQYPVTLPTPPAESMHEKETEPPSSDTSSSRSGMSAEETSNPAEEVCNRAKSSVSTGSIISIFDPTIVTGNGPVTTKELSLYFDPPETDERNFIYETELFDVPDSRKRLQELKKELSENRCAFCRVKLPLALRAMPCRCQKVYCKTHRAPQTHSCSVDLKMVDRIKLQTDVPIKAASVSQTKDPELEPRKGSKPRPPSPRTRFSGNER</sequence>
<protein>
    <submittedName>
        <fullName evidence="7">AN1-type domain-containing protein</fullName>
    </submittedName>
</protein>
<evidence type="ECO:0000256" key="3">
    <source>
        <dbReference type="ARBA" id="ARBA00022833"/>
    </source>
</evidence>
<dbReference type="Proteomes" id="UP000492821">
    <property type="component" value="Unassembled WGS sequence"/>
</dbReference>
<dbReference type="SUPFAM" id="SSF118310">
    <property type="entry name" value="AN1-like Zinc finger"/>
    <property type="match status" value="1"/>
</dbReference>
<feature type="domain" description="AN1-type" evidence="5">
    <location>
        <begin position="436"/>
        <end position="475"/>
    </location>
</feature>
<name>A0A7E4V7E1_PANRE</name>
<dbReference type="InterPro" id="IPR050652">
    <property type="entry name" value="AN1_A20_ZnFinger"/>
</dbReference>
<dbReference type="SMART" id="SM00154">
    <property type="entry name" value="ZnF_AN1"/>
    <property type="match status" value="1"/>
</dbReference>
<dbReference type="InterPro" id="IPR029071">
    <property type="entry name" value="Ubiquitin-like_domsf"/>
</dbReference>
<reference evidence="6" key="1">
    <citation type="journal article" date="2013" name="Genetics">
        <title>The draft genome and transcriptome of Panagrellus redivivus are shaped by the harsh demands of a free-living lifestyle.</title>
        <authorList>
            <person name="Srinivasan J."/>
            <person name="Dillman A.R."/>
            <person name="Macchietto M.G."/>
            <person name="Heikkinen L."/>
            <person name="Lakso M."/>
            <person name="Fracchia K.M."/>
            <person name="Antoshechkin I."/>
            <person name="Mortazavi A."/>
            <person name="Wong G."/>
            <person name="Sternberg P.W."/>
        </authorList>
    </citation>
    <scope>NUCLEOTIDE SEQUENCE [LARGE SCALE GENOMIC DNA]</scope>
    <source>
        <strain evidence="6">MT8872</strain>
    </source>
</reference>
<dbReference type="AlphaFoldDB" id="A0A7E4V7E1"/>
<evidence type="ECO:0000256" key="2">
    <source>
        <dbReference type="ARBA" id="ARBA00022771"/>
    </source>
</evidence>
<feature type="compositionally biased region" description="Low complexity" evidence="4">
    <location>
        <begin position="339"/>
        <end position="350"/>
    </location>
</feature>
<evidence type="ECO:0000259" key="5">
    <source>
        <dbReference type="SMART" id="SM00154"/>
    </source>
</evidence>
<keyword evidence="3" id="KW-0862">Zinc</keyword>
<keyword evidence="1" id="KW-0479">Metal-binding</keyword>
<dbReference type="InterPro" id="IPR035896">
    <property type="entry name" value="AN1-like_Znf"/>
</dbReference>
<feature type="region of interest" description="Disordered" evidence="4">
    <location>
        <begin position="1"/>
        <end position="95"/>
    </location>
</feature>
<feature type="compositionally biased region" description="Basic and acidic residues" evidence="4">
    <location>
        <begin position="265"/>
        <end position="285"/>
    </location>
</feature>
<organism evidence="6 7">
    <name type="scientific">Panagrellus redivivus</name>
    <name type="common">Microworm</name>
    <dbReference type="NCBI Taxonomy" id="6233"/>
    <lineage>
        <taxon>Eukaryota</taxon>
        <taxon>Metazoa</taxon>
        <taxon>Ecdysozoa</taxon>
        <taxon>Nematoda</taxon>
        <taxon>Chromadorea</taxon>
        <taxon>Rhabditida</taxon>
        <taxon>Tylenchina</taxon>
        <taxon>Panagrolaimomorpha</taxon>
        <taxon>Panagrolaimoidea</taxon>
        <taxon>Panagrolaimidae</taxon>
        <taxon>Panagrellus</taxon>
    </lineage>
</organism>
<dbReference type="InterPro" id="IPR000058">
    <property type="entry name" value="Znf_AN1"/>
</dbReference>
<dbReference type="GO" id="GO:0008270">
    <property type="term" value="F:zinc ion binding"/>
    <property type="evidence" value="ECO:0007669"/>
    <property type="project" value="UniProtKB-KW"/>
</dbReference>
<feature type="compositionally biased region" description="Basic and acidic residues" evidence="4">
    <location>
        <begin position="1"/>
        <end position="26"/>
    </location>
</feature>
<reference evidence="7" key="2">
    <citation type="submission" date="2020-10" db="UniProtKB">
        <authorList>
            <consortium name="WormBaseParasite"/>
        </authorList>
    </citation>
    <scope>IDENTIFICATION</scope>
</reference>
<evidence type="ECO:0000313" key="7">
    <source>
        <dbReference type="WBParaSite" id="Pan_g17378.t1"/>
    </source>
</evidence>
<dbReference type="CDD" id="cd17039">
    <property type="entry name" value="Ubl_ubiquitin_like"/>
    <property type="match status" value="1"/>
</dbReference>
<feature type="compositionally biased region" description="Basic residues" evidence="4">
    <location>
        <begin position="300"/>
        <end position="309"/>
    </location>
</feature>
<dbReference type="PANTHER" id="PTHR10634:SF67">
    <property type="entry name" value="AN1-TYPE ZINC FINGER PROTEIN 3"/>
    <property type="match status" value="1"/>
</dbReference>
<evidence type="ECO:0000313" key="6">
    <source>
        <dbReference type="Proteomes" id="UP000492821"/>
    </source>
</evidence>
<accession>A0A7E4V7E1</accession>